<keyword evidence="5" id="KW-0548">Nucleotidyltransferase</keyword>
<dbReference type="EMBL" id="MEWW01000013">
    <property type="protein sequence ID" value="OGC84586.1"/>
    <property type="molecule type" value="Genomic_DNA"/>
</dbReference>
<dbReference type="Pfam" id="PF17657">
    <property type="entry name" value="DNA_pol3_finger"/>
    <property type="match status" value="1"/>
</dbReference>
<evidence type="ECO:0000256" key="4">
    <source>
        <dbReference type="ARBA" id="ARBA00022679"/>
    </source>
</evidence>
<dbReference type="EC" id="2.7.7.7" evidence="2"/>
<dbReference type="GO" id="GO:0003887">
    <property type="term" value="F:DNA-directed DNA polymerase activity"/>
    <property type="evidence" value="ECO:0007669"/>
    <property type="project" value="UniProtKB-KW"/>
</dbReference>
<dbReference type="AlphaFoldDB" id="A0A1F4XSU0"/>
<keyword evidence="6" id="KW-0235">DNA replication</keyword>
<reference evidence="10 11" key="1">
    <citation type="journal article" date="2016" name="Nat. Commun.">
        <title>Thousands of microbial genomes shed light on interconnected biogeochemical processes in an aquifer system.</title>
        <authorList>
            <person name="Anantharaman K."/>
            <person name="Brown C.T."/>
            <person name="Hug L.A."/>
            <person name="Sharon I."/>
            <person name="Castelle C.J."/>
            <person name="Probst A.J."/>
            <person name="Thomas B.C."/>
            <person name="Singh A."/>
            <person name="Wilkins M.J."/>
            <person name="Karaoz U."/>
            <person name="Brodie E.L."/>
            <person name="Williams K.H."/>
            <person name="Hubbard S.S."/>
            <person name="Banfield J.F."/>
        </authorList>
    </citation>
    <scope>NUCLEOTIDE SEQUENCE [LARGE SCALE GENOMIC DNA]</scope>
</reference>
<dbReference type="GO" id="GO:0005737">
    <property type="term" value="C:cytoplasm"/>
    <property type="evidence" value="ECO:0007669"/>
    <property type="project" value="UniProtKB-SubCell"/>
</dbReference>
<dbReference type="InterPro" id="IPR011708">
    <property type="entry name" value="DNA_pol3_alpha_NTPase_dom"/>
</dbReference>
<name>A0A1F4XSU0_9BACT</name>
<evidence type="ECO:0000256" key="3">
    <source>
        <dbReference type="ARBA" id="ARBA00019114"/>
    </source>
</evidence>
<dbReference type="Gene3D" id="1.10.150.870">
    <property type="match status" value="1"/>
</dbReference>
<organism evidence="10 11">
    <name type="scientific">Candidatus Adlerbacteria bacterium RIFCSPHIGHO2_12_FULL_53_18</name>
    <dbReference type="NCBI Taxonomy" id="1797242"/>
    <lineage>
        <taxon>Bacteria</taxon>
        <taxon>Candidatus Adleribacteriota</taxon>
    </lineage>
</organism>
<dbReference type="GO" id="GO:0008408">
    <property type="term" value="F:3'-5' exonuclease activity"/>
    <property type="evidence" value="ECO:0007669"/>
    <property type="project" value="InterPro"/>
</dbReference>
<dbReference type="InterPro" id="IPR040982">
    <property type="entry name" value="DNA_pol3_finger"/>
</dbReference>
<gene>
    <name evidence="10" type="ORF">A3F55_00855</name>
</gene>
<comment type="catalytic activity">
    <reaction evidence="8">
        <text>DNA(n) + a 2'-deoxyribonucleoside 5'-triphosphate = DNA(n+1) + diphosphate</text>
        <dbReference type="Rhea" id="RHEA:22508"/>
        <dbReference type="Rhea" id="RHEA-COMP:17339"/>
        <dbReference type="Rhea" id="RHEA-COMP:17340"/>
        <dbReference type="ChEBI" id="CHEBI:33019"/>
        <dbReference type="ChEBI" id="CHEBI:61560"/>
        <dbReference type="ChEBI" id="CHEBI:173112"/>
        <dbReference type="EC" id="2.7.7.7"/>
    </reaction>
</comment>
<evidence type="ECO:0000256" key="2">
    <source>
        <dbReference type="ARBA" id="ARBA00012417"/>
    </source>
</evidence>
<dbReference type="InterPro" id="IPR003141">
    <property type="entry name" value="Pol/His_phosphatase_N"/>
</dbReference>
<dbReference type="Gene3D" id="2.40.50.140">
    <property type="entry name" value="Nucleic acid-binding proteins"/>
    <property type="match status" value="1"/>
</dbReference>
<proteinExistence type="predicted"/>
<dbReference type="SMART" id="SM00481">
    <property type="entry name" value="POLIIIAc"/>
    <property type="match status" value="1"/>
</dbReference>
<dbReference type="Pfam" id="PF01336">
    <property type="entry name" value="tRNA_anti-codon"/>
    <property type="match status" value="1"/>
</dbReference>
<dbReference type="Proteomes" id="UP000178091">
    <property type="component" value="Unassembled WGS sequence"/>
</dbReference>
<dbReference type="SUPFAM" id="SSF89550">
    <property type="entry name" value="PHP domain-like"/>
    <property type="match status" value="1"/>
</dbReference>
<evidence type="ECO:0000313" key="11">
    <source>
        <dbReference type="Proteomes" id="UP000178091"/>
    </source>
</evidence>
<evidence type="ECO:0000313" key="10">
    <source>
        <dbReference type="EMBL" id="OGC84586.1"/>
    </source>
</evidence>
<dbReference type="Gene3D" id="3.20.20.140">
    <property type="entry name" value="Metal-dependent hydrolases"/>
    <property type="match status" value="2"/>
</dbReference>
<comment type="caution">
    <text evidence="10">The sequence shown here is derived from an EMBL/GenBank/DDBJ whole genome shotgun (WGS) entry which is preliminary data.</text>
</comment>
<keyword evidence="7" id="KW-0239">DNA-directed DNA polymerase</keyword>
<dbReference type="InterPro" id="IPR004805">
    <property type="entry name" value="DnaE2/DnaE/PolC"/>
</dbReference>
<dbReference type="Pfam" id="PF02811">
    <property type="entry name" value="PHP"/>
    <property type="match status" value="1"/>
</dbReference>
<sequence length="993" mass="109541">MSARFAPLHVHSHYSLLKALPKIPEIVAAAKAAGCEALALTDKDNLYGAIEFYKECKKAEIKPIIGVDAHVGDGKRTLLYAENVEGYQNLLALVTKANFASPQQPTVTQAMLKEHANGVIQVDPSDTSIALQEVFYLAPEDRRAWETLCAIGTGAPQDGDINADEKDFSFLNAEQMEKKFKPAALKKTLDIVERCNLELDLGTWVFPAFDIPQGSTPEQELRKLIEAGMIERGLADDPVARERIEYEYKIISDKGYAPYFLTVADLLKFARTNKILTTIRGSVAGSLVTYVTGITNVNPLDYKLPFERFLNPERPSAPDIDMDYADNRRDEVIEYTRHKYGDSQVAQIGTFGTMLARGVVRDVARALGYPYGLGDRIAKAVPFGSQGFPMTLERALAETPELAQMYKNEADVHDIIDLGKKIEGNARHISVHAAGVVIAPKPLVTYAPLQLDPKGGKIITQYDMYSIEEAGLLKFDFLGIRNLSILAHSVELVETTHGITVDIENVPLDDKKTFEMLARGETEGTFQLNGAGMTRYLKELKPTSIHDINAMVALFRPGPMETIPQYIERKHNPALIHYLDPRMKEFLDFSYGVLVYQDDVLLTAIKLAGYSWLQADTLRKAMGKKIPVVMAAEREKLIKGFIEYGGLKPALAEKLWKLIEPFAAYGFNKAHAASYGKVAYQTAYMKANYPVEYMSAVLTAEAGDIDTVSVMVAECKRMGVPVLPPDINESFGDFTAMISKHSPRTAKAATLAGDIEEDSIRFGLYSIKNFGRGVADDIIAERKAGGKFISLADFLHRIKTQALNKKGLESLIQCGALDSLGERGAMLANIELMLQYHRDSAADLDHDSLFATMNEVAELKLPPAAPATLAERLAWEKELLGLYVSGHPLDRFKEKLDQRPMTLAELKTKMTPGMVVVAAGIVEGVRTILTRGGDQMAFVKLADLSGTIEAAVFPRAYAEHKEILKPESIIALKGRLSERNGELSMVADKLKAL</sequence>
<dbReference type="Pfam" id="PF07733">
    <property type="entry name" value="DNA_pol3_alpha"/>
    <property type="match status" value="1"/>
</dbReference>
<dbReference type="InterPro" id="IPR029460">
    <property type="entry name" value="DNAPol_HHH"/>
</dbReference>
<dbReference type="InterPro" id="IPR041931">
    <property type="entry name" value="DNA_pol3_alpha_thumb_dom"/>
</dbReference>
<comment type="subcellular location">
    <subcellularLocation>
        <location evidence="1">Cytoplasm</location>
    </subcellularLocation>
</comment>
<evidence type="ECO:0000256" key="8">
    <source>
        <dbReference type="ARBA" id="ARBA00049244"/>
    </source>
</evidence>
<feature type="domain" description="Polymerase/histidinol phosphatase N-terminal" evidence="9">
    <location>
        <begin position="6"/>
        <end position="73"/>
    </location>
</feature>
<evidence type="ECO:0000256" key="6">
    <source>
        <dbReference type="ARBA" id="ARBA00022705"/>
    </source>
</evidence>
<dbReference type="PANTHER" id="PTHR32294:SF0">
    <property type="entry name" value="DNA POLYMERASE III SUBUNIT ALPHA"/>
    <property type="match status" value="1"/>
</dbReference>
<protein>
    <recommendedName>
        <fullName evidence="3">DNA polymerase III subunit alpha</fullName>
        <ecNumber evidence="2">2.7.7.7</ecNumber>
    </recommendedName>
</protein>
<evidence type="ECO:0000256" key="1">
    <source>
        <dbReference type="ARBA" id="ARBA00004496"/>
    </source>
</evidence>
<dbReference type="GO" id="GO:0006260">
    <property type="term" value="P:DNA replication"/>
    <property type="evidence" value="ECO:0007669"/>
    <property type="project" value="UniProtKB-KW"/>
</dbReference>
<dbReference type="InterPro" id="IPR004013">
    <property type="entry name" value="PHP_dom"/>
</dbReference>
<dbReference type="PANTHER" id="PTHR32294">
    <property type="entry name" value="DNA POLYMERASE III SUBUNIT ALPHA"/>
    <property type="match status" value="1"/>
</dbReference>
<dbReference type="InterPro" id="IPR016195">
    <property type="entry name" value="Pol/histidinol_Pase-like"/>
</dbReference>
<dbReference type="InterPro" id="IPR012340">
    <property type="entry name" value="NA-bd_OB-fold"/>
</dbReference>
<evidence type="ECO:0000259" key="9">
    <source>
        <dbReference type="SMART" id="SM00481"/>
    </source>
</evidence>
<evidence type="ECO:0000256" key="5">
    <source>
        <dbReference type="ARBA" id="ARBA00022695"/>
    </source>
</evidence>
<dbReference type="Pfam" id="PF14579">
    <property type="entry name" value="HHH_6"/>
    <property type="match status" value="1"/>
</dbReference>
<dbReference type="GO" id="GO:0003676">
    <property type="term" value="F:nucleic acid binding"/>
    <property type="evidence" value="ECO:0007669"/>
    <property type="project" value="InterPro"/>
</dbReference>
<dbReference type="Gene3D" id="1.10.10.1600">
    <property type="entry name" value="Bacterial DNA polymerase III alpha subunit, thumb domain"/>
    <property type="match status" value="1"/>
</dbReference>
<dbReference type="NCBIfam" id="TIGR00594">
    <property type="entry name" value="polc"/>
    <property type="match status" value="1"/>
</dbReference>
<accession>A0A1F4XSU0</accession>
<keyword evidence="4" id="KW-0808">Transferase</keyword>
<evidence type="ECO:0000256" key="7">
    <source>
        <dbReference type="ARBA" id="ARBA00022932"/>
    </source>
</evidence>
<dbReference type="InterPro" id="IPR004365">
    <property type="entry name" value="NA-bd_OB_tRNA"/>
</dbReference>
<dbReference type="CDD" id="cd04485">
    <property type="entry name" value="DnaE_OBF"/>
    <property type="match status" value="1"/>
</dbReference>